<dbReference type="Proteomes" id="UP000070133">
    <property type="component" value="Unassembled WGS sequence"/>
</dbReference>
<organism evidence="2 3">
    <name type="scientific">Pseudocercospora eumusae</name>
    <dbReference type="NCBI Taxonomy" id="321146"/>
    <lineage>
        <taxon>Eukaryota</taxon>
        <taxon>Fungi</taxon>
        <taxon>Dikarya</taxon>
        <taxon>Ascomycota</taxon>
        <taxon>Pezizomycotina</taxon>
        <taxon>Dothideomycetes</taxon>
        <taxon>Dothideomycetidae</taxon>
        <taxon>Mycosphaerellales</taxon>
        <taxon>Mycosphaerellaceae</taxon>
        <taxon>Pseudocercospora</taxon>
    </lineage>
</organism>
<feature type="compositionally biased region" description="Polar residues" evidence="1">
    <location>
        <begin position="130"/>
        <end position="154"/>
    </location>
</feature>
<sequence length="424" mass="45804">MNSREFASSPPQPNPFQTHAAAPDFTPYHGNQPVLDDVTGFDFDLDYGVYSSGLDIDGNPLLLDDVNDFDLDAFDFANASNVENYSTASAGPATSSTPVNALFSGVNDSDFDTSVLDDFTSNLGAFDFTNASSARPTNTSSARPTAPSTANNGRLSVDHHYSVPGFGSSTTFAEPLTLGPTAQHPQPLGSTSTPPSTYGFLQHPYDPLALPNQHGSSPHPYTPSTLVHQSGRVTSRHQGMPNSTTGHPMTMPLPRHYGGLRNTRSGPALQTSSMLWSSSSPQPQSSPFLASNSFIASSPLVPTAHLRRQASTPLFAHSDAFQQRLATSTTTQSSPFETDPSTTSPTPRPTRLNRIRSRANLRRSSARHQSTTPGNADLEQQSQPPRRRKVSRHVKAAAKAQLQPESNEQEGSFHCHRLPRFRRP</sequence>
<feature type="region of interest" description="Disordered" evidence="1">
    <location>
        <begin position="324"/>
        <end position="424"/>
    </location>
</feature>
<feature type="region of interest" description="Disordered" evidence="1">
    <location>
        <begin position="130"/>
        <end position="195"/>
    </location>
</feature>
<feature type="compositionally biased region" description="Low complexity" evidence="1">
    <location>
        <begin position="269"/>
        <end position="286"/>
    </location>
</feature>
<feature type="compositionally biased region" description="Low complexity" evidence="1">
    <location>
        <begin position="333"/>
        <end position="350"/>
    </location>
</feature>
<reference evidence="2 3" key="1">
    <citation type="submission" date="2015-07" db="EMBL/GenBank/DDBJ databases">
        <title>Comparative genomics of the Sigatoka disease complex on banana suggests a link between parallel evolutionary changes in Pseudocercospora fijiensis and Pseudocercospora eumusae and increased virulence on the banana host.</title>
        <authorList>
            <person name="Chang T.-C."/>
            <person name="Salvucci A."/>
            <person name="Crous P.W."/>
            <person name="Stergiopoulos I."/>
        </authorList>
    </citation>
    <scope>NUCLEOTIDE SEQUENCE [LARGE SCALE GENOMIC DNA]</scope>
    <source>
        <strain evidence="2 3">CBS 114824</strain>
    </source>
</reference>
<protein>
    <submittedName>
        <fullName evidence="2">Uncharacterized protein</fullName>
    </submittedName>
</protein>
<evidence type="ECO:0000256" key="1">
    <source>
        <dbReference type="SAM" id="MobiDB-lite"/>
    </source>
</evidence>
<dbReference type="AlphaFoldDB" id="A0A139H6T7"/>
<proteinExistence type="predicted"/>
<evidence type="ECO:0000313" key="3">
    <source>
        <dbReference type="Proteomes" id="UP000070133"/>
    </source>
</evidence>
<keyword evidence="3" id="KW-1185">Reference proteome</keyword>
<feature type="compositionally biased region" description="Basic residues" evidence="1">
    <location>
        <begin position="414"/>
        <end position="424"/>
    </location>
</feature>
<feature type="region of interest" description="Disordered" evidence="1">
    <location>
        <begin position="263"/>
        <end position="286"/>
    </location>
</feature>
<name>A0A139H6T7_9PEZI</name>
<evidence type="ECO:0000313" key="2">
    <source>
        <dbReference type="EMBL" id="KXS98089.1"/>
    </source>
</evidence>
<dbReference type="EMBL" id="LFZN01000122">
    <property type="protein sequence ID" value="KXS98089.1"/>
    <property type="molecule type" value="Genomic_DNA"/>
</dbReference>
<feature type="compositionally biased region" description="Basic residues" evidence="1">
    <location>
        <begin position="385"/>
        <end position="396"/>
    </location>
</feature>
<gene>
    <name evidence="2" type="ORF">AC578_10027</name>
</gene>
<feature type="compositionally biased region" description="Basic residues" evidence="1">
    <location>
        <begin position="351"/>
        <end position="366"/>
    </location>
</feature>
<accession>A0A139H6T7</accession>
<feature type="region of interest" description="Disordered" evidence="1">
    <location>
        <begin position="1"/>
        <end position="29"/>
    </location>
</feature>
<feature type="compositionally biased region" description="Polar residues" evidence="1">
    <location>
        <begin position="368"/>
        <end position="384"/>
    </location>
</feature>
<comment type="caution">
    <text evidence="2">The sequence shown here is derived from an EMBL/GenBank/DDBJ whole genome shotgun (WGS) entry which is preliminary data.</text>
</comment>